<organism evidence="1 2">
    <name type="scientific">Mycoplasmopsis fermentans (strain ATCC 19989 / NBRC 14854 / NCTC 10117 / PG18)</name>
    <name type="common">Mycoplasma fermentans</name>
    <dbReference type="NCBI Taxonomy" id="496833"/>
    <lineage>
        <taxon>Bacteria</taxon>
        <taxon>Bacillati</taxon>
        <taxon>Mycoplasmatota</taxon>
        <taxon>Mycoplasmoidales</taxon>
        <taxon>Metamycoplasmataceae</taxon>
        <taxon>Mycoplasmopsis</taxon>
    </lineage>
</organism>
<keyword evidence="2" id="KW-1185">Reference proteome</keyword>
<evidence type="ECO:0000313" key="1">
    <source>
        <dbReference type="EMBL" id="BAH69750.1"/>
    </source>
</evidence>
<name>C4XF28_MYCFP</name>
<dbReference type="HOGENOM" id="CLU_060518_0_0_14"/>
<protein>
    <submittedName>
        <fullName evidence="1">Uncharacterized protein</fullName>
    </submittedName>
</protein>
<gene>
    <name evidence="1" type="ordered locus">MBIO_0485</name>
</gene>
<reference evidence="1 2" key="1">
    <citation type="journal article" date="2009" name="Curr. Microbiol.">
        <title>Molecular cloning and expression of a novel cholinephosphotransferase involved in glycoglycerophospholipid biosynthesis of Mycoplasma fermentans.</title>
        <authorList>
            <person name="Ishida N."/>
            <person name="Irikura D."/>
            <person name="Matsuda K."/>
            <person name="Sato S."/>
            <person name="Asano K."/>
        </authorList>
    </citation>
    <scope>NUCLEOTIDE SEQUENCE [LARGE SCALE GENOMIC DNA]</scope>
    <source>
        <strain evidence="2">ATCC 19989 / NBRC 14854 / NCTC 10117 / PG18</strain>
    </source>
</reference>
<dbReference type="AlphaFoldDB" id="C4XF28"/>
<dbReference type="EMBL" id="AP009608">
    <property type="protein sequence ID" value="BAH69750.1"/>
    <property type="molecule type" value="Genomic_DNA"/>
</dbReference>
<accession>C4XF28</accession>
<proteinExistence type="predicted"/>
<evidence type="ECO:0000313" key="2">
    <source>
        <dbReference type="Proteomes" id="UP000006810"/>
    </source>
</evidence>
<dbReference type="PATRIC" id="fig|496833.3.peg.913"/>
<dbReference type="KEGG" id="mfp:MBIO_0485"/>
<sequence length="389" mass="47161">MKEIMKLDITITQMQFNEYLYDYSQDQEKKIRLDDWTAFDEYYYELLKKYIKEKVTNTNEKIRIYFLPRYDNKYYAFRLKYESEKEAEKELGKEEWFRNLMWLEDNQFSFWIWHVDYYLFFAKGLNNATNLEAFKIWFNNANKYEKNKNSKDNNEDSEAIDYLIKHSFYKFIQSLQDSIAKALNDKLNKVDILVFKNKYVDYQDTENYNFETVSNNSFQKLAKEKYNEFLAKFQDLKINKIFVKDLQPFYSSNDSETIKLLEFYIYLYKALYCTLSNFISLAYSKEDALNKCINIKDYCHEYWNEQFVPCFIFNNPKFELFSDIYTSITKVLPYLNKTKEISDSKTSDLVNSFKVESYYVLGLTIALLSYLKFLTICQVNKVIKKEKEI</sequence>
<dbReference type="Proteomes" id="UP000006810">
    <property type="component" value="Chromosome"/>
</dbReference>